<feature type="compositionally biased region" description="Gly residues" evidence="1">
    <location>
        <begin position="264"/>
        <end position="274"/>
    </location>
</feature>
<name>A0A150H3H2_GONPE</name>
<gene>
    <name evidence="2" type="ORF">GPECTOR_1g344</name>
</gene>
<proteinExistence type="predicted"/>
<dbReference type="PANTHER" id="PTHR48125:SF10">
    <property type="entry name" value="OS12G0136300 PROTEIN"/>
    <property type="match status" value="1"/>
</dbReference>
<sequence>MSVCALPLTPARIAAAGAGLPGELAVYGAALATYRLPSLHVSYTLSTLLATRVRLEGVQRTQQAARAARQAGGVALGPWAAPAAQAAAAQSHPQKGQLQNPQQPYYDLAAPLTAALLTLLGAAAAPSTDPRAWVQPSAVPPPPPRPGQWIRSLVLRLESLPAPAALAPLALLPSLTDLALEGGWGAFLELGHLEALEALTRLTSLSLEGVWDMVRPSSVHAVPVGGQHGHPFLMDDAEQDDSDDELDGLGPGLVAAHAAAAIDGGGGGGGGEVPGGQQQRPAPPAEVPWPPLFSALEHLQCLRLAALNDSSHLGALPTRGPLQLDLYPLSCLRDLDVSGWQLRPGLTRLEAEGVLKGLTSLRCDEELGVAEWSSLHGMEELVEADLRAVVRGFVSHHVMGGTVWVKYGRGGWDGGGGGEGEAFRSLQFPMPLPPQPPQAGAGGGNGSGTGGAAAGTGSIFAAAPGGGGGGDGGELSWRHGRDRLQALAELHVCLEPLRFLGDCTSLRSLKLRWPPLPHLLPRHSPSTPLPPGDRRLPPRHWTTGEALFARSGYVPWLASLGELREVELWCPGGELVLDGPLLTALAPAWRRLMRLAFHGVVRQSALGALASFRGLRELGLYNVASEPLQNGMVGPCGAPGDERPLKLLLSTSGLPAQLERLALRDINVLHIPWVGVRALQRLELGYDCRWQAGREPASSVATDGSAVAAASATRSPGSPGAAAAGAVPVAAPGPWRLHGLSLLTHLDLRTAPVTGPELRAVLGSCGPQLRALWLGLPLQLQQGEQAGQSDSLLSALSDCARLLPGLVQLSVQLRHSPADSPASSTPSSEYTVAGHLGQWKGKAEDLELLLEPGAAYAARAVPRLLELQSHLRALLAPLQQLVSALLPPAVPAAPGQPPRLPRLRRLRLGLPPCTPARGARPAAAELAAALLPRLQPEVGAQVSELTDVLAELGQLTALEELQLAGIAAHIADRLEPRLLACMPHCHLDLRPAPGP</sequence>
<protein>
    <submittedName>
        <fullName evidence="2">Uncharacterized protein</fullName>
    </submittedName>
</protein>
<feature type="region of interest" description="Disordered" evidence="1">
    <location>
        <begin position="429"/>
        <end position="474"/>
    </location>
</feature>
<comment type="caution">
    <text evidence="2">The sequence shown here is derived from an EMBL/GenBank/DDBJ whole genome shotgun (WGS) entry which is preliminary data.</text>
</comment>
<feature type="region of interest" description="Disordered" evidence="1">
    <location>
        <begin position="264"/>
        <end position="289"/>
    </location>
</feature>
<reference evidence="3" key="1">
    <citation type="journal article" date="2016" name="Nat. Commun.">
        <title>The Gonium pectorale genome demonstrates co-option of cell cycle regulation during the evolution of multicellularity.</title>
        <authorList>
            <person name="Hanschen E.R."/>
            <person name="Marriage T.N."/>
            <person name="Ferris P.J."/>
            <person name="Hamaji T."/>
            <person name="Toyoda A."/>
            <person name="Fujiyama A."/>
            <person name="Neme R."/>
            <person name="Noguchi H."/>
            <person name="Minakuchi Y."/>
            <person name="Suzuki M."/>
            <person name="Kawai-Toyooka H."/>
            <person name="Smith D.R."/>
            <person name="Sparks H."/>
            <person name="Anderson J."/>
            <person name="Bakaric R."/>
            <person name="Luria V."/>
            <person name="Karger A."/>
            <person name="Kirschner M.W."/>
            <person name="Durand P.M."/>
            <person name="Michod R.E."/>
            <person name="Nozaki H."/>
            <person name="Olson B.J."/>
        </authorList>
    </citation>
    <scope>NUCLEOTIDE SEQUENCE [LARGE SCALE GENOMIC DNA]</scope>
    <source>
        <strain evidence="3">NIES-2863</strain>
    </source>
</reference>
<dbReference type="OrthoDB" id="551499at2759"/>
<feature type="compositionally biased region" description="Gly residues" evidence="1">
    <location>
        <begin position="464"/>
        <end position="473"/>
    </location>
</feature>
<evidence type="ECO:0000313" key="3">
    <source>
        <dbReference type="Proteomes" id="UP000075714"/>
    </source>
</evidence>
<evidence type="ECO:0000256" key="1">
    <source>
        <dbReference type="SAM" id="MobiDB-lite"/>
    </source>
</evidence>
<keyword evidence="3" id="KW-1185">Reference proteome</keyword>
<evidence type="ECO:0000313" key="2">
    <source>
        <dbReference type="EMBL" id="KXZ56388.1"/>
    </source>
</evidence>
<dbReference type="AlphaFoldDB" id="A0A150H3H2"/>
<organism evidence="2 3">
    <name type="scientific">Gonium pectorale</name>
    <name type="common">Green alga</name>
    <dbReference type="NCBI Taxonomy" id="33097"/>
    <lineage>
        <taxon>Eukaryota</taxon>
        <taxon>Viridiplantae</taxon>
        <taxon>Chlorophyta</taxon>
        <taxon>core chlorophytes</taxon>
        <taxon>Chlorophyceae</taxon>
        <taxon>CS clade</taxon>
        <taxon>Chlamydomonadales</taxon>
        <taxon>Volvocaceae</taxon>
        <taxon>Gonium</taxon>
    </lineage>
</organism>
<feature type="compositionally biased region" description="Gly residues" evidence="1">
    <location>
        <begin position="440"/>
        <end position="454"/>
    </location>
</feature>
<accession>A0A150H3H2</accession>
<dbReference type="PANTHER" id="PTHR48125">
    <property type="entry name" value="LP07818P1"/>
    <property type="match status" value="1"/>
</dbReference>
<dbReference type="Proteomes" id="UP000075714">
    <property type="component" value="Unassembled WGS sequence"/>
</dbReference>
<dbReference type="SUPFAM" id="SSF52047">
    <property type="entry name" value="RNI-like"/>
    <property type="match status" value="1"/>
</dbReference>
<dbReference type="EMBL" id="LSYV01000002">
    <property type="protein sequence ID" value="KXZ56388.1"/>
    <property type="molecule type" value="Genomic_DNA"/>
</dbReference>